<evidence type="ECO:0000313" key="8">
    <source>
        <dbReference type="EMBL" id="KAF2971854.1"/>
    </source>
</evidence>
<dbReference type="Gene3D" id="1.10.510.10">
    <property type="entry name" value="Transferase(Phosphotransferase) domain 1"/>
    <property type="match status" value="1"/>
</dbReference>
<keyword evidence="3" id="KW-0547">Nucleotide-binding</keyword>
<dbReference type="InParanoid" id="A0A7C8N2X0"/>
<evidence type="ECO:0000256" key="6">
    <source>
        <dbReference type="SAM" id="MobiDB-lite"/>
    </source>
</evidence>
<evidence type="ECO:0000259" key="7">
    <source>
        <dbReference type="PROSITE" id="PS50011"/>
    </source>
</evidence>
<dbReference type="PROSITE" id="PS50011">
    <property type="entry name" value="PROTEIN_KINASE_DOM"/>
    <property type="match status" value="1"/>
</dbReference>
<evidence type="ECO:0000313" key="9">
    <source>
        <dbReference type="Proteomes" id="UP000481858"/>
    </source>
</evidence>
<dbReference type="GO" id="GO:0005524">
    <property type="term" value="F:ATP binding"/>
    <property type="evidence" value="ECO:0007669"/>
    <property type="project" value="UniProtKB-KW"/>
</dbReference>
<reference evidence="8 9" key="1">
    <citation type="submission" date="2019-12" db="EMBL/GenBank/DDBJ databases">
        <title>Draft genome sequence of the ascomycete Xylaria multiplex DSM 110363.</title>
        <authorList>
            <person name="Buettner E."/>
            <person name="Kellner H."/>
        </authorList>
    </citation>
    <scope>NUCLEOTIDE SEQUENCE [LARGE SCALE GENOMIC DNA]</scope>
    <source>
        <strain evidence="8 9">DSM 110363</strain>
    </source>
</reference>
<evidence type="ECO:0000256" key="4">
    <source>
        <dbReference type="ARBA" id="ARBA00022777"/>
    </source>
</evidence>
<dbReference type="OrthoDB" id="310217at2759"/>
<protein>
    <recommendedName>
        <fullName evidence="1">non-specific serine/threonine protein kinase</fullName>
        <ecNumber evidence="1">2.7.11.1</ecNumber>
    </recommendedName>
</protein>
<keyword evidence="2" id="KW-0808">Transferase</keyword>
<dbReference type="EC" id="2.7.11.1" evidence="1"/>
<dbReference type="SMART" id="SM00220">
    <property type="entry name" value="S_TKc"/>
    <property type="match status" value="1"/>
</dbReference>
<dbReference type="InterPro" id="IPR050660">
    <property type="entry name" value="NEK_Ser/Thr_kinase"/>
</dbReference>
<name>A0A7C8N2X0_9PEZI</name>
<keyword evidence="4" id="KW-0418">Kinase</keyword>
<dbReference type="PANTHER" id="PTHR43671">
    <property type="entry name" value="SERINE/THREONINE-PROTEIN KINASE NEK"/>
    <property type="match status" value="1"/>
</dbReference>
<organism evidence="8 9">
    <name type="scientific">Xylaria multiplex</name>
    <dbReference type="NCBI Taxonomy" id="323545"/>
    <lineage>
        <taxon>Eukaryota</taxon>
        <taxon>Fungi</taxon>
        <taxon>Dikarya</taxon>
        <taxon>Ascomycota</taxon>
        <taxon>Pezizomycotina</taxon>
        <taxon>Sordariomycetes</taxon>
        <taxon>Xylariomycetidae</taxon>
        <taxon>Xylariales</taxon>
        <taxon>Xylariaceae</taxon>
        <taxon>Xylaria</taxon>
    </lineage>
</organism>
<evidence type="ECO:0000256" key="1">
    <source>
        <dbReference type="ARBA" id="ARBA00012513"/>
    </source>
</evidence>
<evidence type="ECO:0000256" key="2">
    <source>
        <dbReference type="ARBA" id="ARBA00022679"/>
    </source>
</evidence>
<dbReference type="InterPro" id="IPR001245">
    <property type="entry name" value="Ser-Thr/Tyr_kinase_cat_dom"/>
</dbReference>
<keyword evidence="5" id="KW-0067">ATP-binding</keyword>
<dbReference type="Pfam" id="PF07714">
    <property type="entry name" value="PK_Tyr_Ser-Thr"/>
    <property type="match status" value="1"/>
</dbReference>
<keyword evidence="9" id="KW-1185">Reference proteome</keyword>
<dbReference type="InterPro" id="IPR000719">
    <property type="entry name" value="Prot_kinase_dom"/>
</dbReference>
<comment type="caution">
    <text evidence="8">The sequence shown here is derived from an EMBL/GenBank/DDBJ whole genome shotgun (WGS) entry which is preliminary data.</text>
</comment>
<dbReference type="AlphaFoldDB" id="A0A7C8N2X0"/>
<gene>
    <name evidence="8" type="ORF">GQX73_g1698</name>
</gene>
<evidence type="ECO:0000256" key="3">
    <source>
        <dbReference type="ARBA" id="ARBA00022741"/>
    </source>
</evidence>
<dbReference type="Proteomes" id="UP000481858">
    <property type="component" value="Unassembled WGS sequence"/>
</dbReference>
<feature type="compositionally biased region" description="Basic and acidic residues" evidence="6">
    <location>
        <begin position="213"/>
        <end position="241"/>
    </location>
</feature>
<feature type="region of interest" description="Disordered" evidence="6">
    <location>
        <begin position="194"/>
        <end position="245"/>
    </location>
</feature>
<sequence length="572" mass="66340">MNNGANQGPANWYEEWRAWMWWFQRYREWAAESPPDDAEMAANRAHWINLWPLQGRRSLWLDDAPAVRAPLLQGAGGQAFPGFGGPTPPGADRSYRAAKEGFERTTEYFAVSRRWEYIKVLGYGGAGVAMKYRFHPGVGRRPFNLVVKVGKRNWVHRAIRREIMMTKKMERAAHSIQMIPRNQVRLEEYKPYEYEPPISDDSSDDGNDYSSGDESRDDGPGPEGGKKITRREIEAADPQRARDKRNLHRIRLNTWDFKNQQREIELRKYQEAPDNAKPWIHSEYEIHRKDFILTEFCENGNLEQLLYRYPPRKFHPRRWDNPPQGMGGCPGVSANRAGKMVGIDLFEEVPPARRLWAIKRNVHFDITPKNIFITSHDVLAKDNEHRLVPRLKLADFGRAHEIKPRKRNEYYVNRRNLTPFPHCSPEQFGIDWEYIQKPDGSIVDQDGSEISEQKVAGNYGSATNVWGIGLTMWQIMTLREAPAPPILQVRTGVTKNLPQNYCLSLFTQDQFKVYDEDLRLTVARCMAHDPNERPSLRTLLRDALRGINKAFPGETDAFINSWVQDMIYDAYV</sequence>
<proteinExistence type="predicted"/>
<dbReference type="EMBL" id="WUBL01000010">
    <property type="protein sequence ID" value="KAF2971854.1"/>
    <property type="molecule type" value="Genomic_DNA"/>
</dbReference>
<dbReference type="InterPro" id="IPR011009">
    <property type="entry name" value="Kinase-like_dom_sf"/>
</dbReference>
<dbReference type="GO" id="GO:0004674">
    <property type="term" value="F:protein serine/threonine kinase activity"/>
    <property type="evidence" value="ECO:0007669"/>
    <property type="project" value="UniProtKB-EC"/>
</dbReference>
<evidence type="ECO:0000256" key="5">
    <source>
        <dbReference type="ARBA" id="ARBA00022840"/>
    </source>
</evidence>
<dbReference type="PANTHER" id="PTHR43671:SF13">
    <property type="entry name" value="SERINE_THREONINE-PROTEIN KINASE NEK2"/>
    <property type="match status" value="1"/>
</dbReference>
<accession>A0A7C8N2X0</accession>
<dbReference type="SUPFAM" id="SSF56112">
    <property type="entry name" value="Protein kinase-like (PK-like)"/>
    <property type="match status" value="1"/>
</dbReference>
<feature type="domain" description="Protein kinase" evidence="7">
    <location>
        <begin position="115"/>
        <end position="551"/>
    </location>
</feature>